<feature type="binding site" evidence="18">
    <location>
        <position position="73"/>
    </location>
    <ligand>
        <name>UDP-N-acetyl-alpha-D-glucosamine</name>
        <dbReference type="ChEBI" id="CHEBI:57705"/>
    </ligand>
</feature>
<feature type="binding site" evidence="18">
    <location>
        <begin position="78"/>
        <end position="79"/>
    </location>
    <ligand>
        <name>UDP-N-acetyl-alpha-D-glucosamine</name>
        <dbReference type="ChEBI" id="CHEBI:57705"/>
    </ligand>
</feature>
<sequence length="454" mass="48108">MSLDIVILAAGQGTRMRSALPKVLHPLAGKSMLGHVLDTARQLQPQDIHVVIGHGAEQVRERLAADDLSFVLQAEQLGTGHAVAQALPGLSAERVLILYGDVPLIEAATLERLLAKVGPQQLALLTVELPDPTGYGRILRDANGVVTAIVEHKDATPAQRAIREGNTGILAVPGKRLAEWLARLSNDNVQGEYYLTDVIAMAVADGLVVATEQAHDAMEVQGANDRIQLAELERHYQQRAARRLMAAGVTLRDPARFDVRGEVTVGRDVLIDVNVILEGRVVIEDNVEIGPNCVIRNSTLRRGAVVKANSHLDGAELGEGADCGPFARLRPGTVLGAKAHVGNFVEVKNARLGEGSKAGHLTYLGDAEIGANCNIGAGTITCNYDGANKHRTVLGDEVFIGSNNSLVAPLTIGAGSTTGAGSTVTQDVPAQSLAIGRAKQRNIDGWQRPLKSKK</sequence>
<dbReference type="GO" id="GO:0016020">
    <property type="term" value="C:membrane"/>
    <property type="evidence" value="ECO:0007669"/>
    <property type="project" value="GOC"/>
</dbReference>
<feature type="binding site" evidence="18">
    <location>
        <position position="330"/>
    </location>
    <ligand>
        <name>UDP-N-acetyl-alpha-D-glucosamine</name>
        <dbReference type="ChEBI" id="CHEBI:57705"/>
    </ligand>
</feature>
<dbReference type="GO" id="GO:0019134">
    <property type="term" value="F:glucosamine-1-phosphate N-acetyltransferase activity"/>
    <property type="evidence" value="ECO:0007669"/>
    <property type="project" value="UniProtKB-UniRule"/>
</dbReference>
<dbReference type="KEGG" id="pcav:D3880_22485"/>
<dbReference type="InterPro" id="IPR005882">
    <property type="entry name" value="Bifunctional_GlmU"/>
</dbReference>
<dbReference type="UniPathway" id="UPA00973"/>
<comment type="subunit">
    <text evidence="18">Homotrimer.</text>
</comment>
<comment type="pathway">
    <text evidence="18">Bacterial outer membrane biogenesis; LPS lipid A biosynthesis.</text>
</comment>
<dbReference type="PANTHER" id="PTHR43584">
    <property type="entry name" value="NUCLEOTIDYL TRANSFERASE"/>
    <property type="match status" value="1"/>
</dbReference>
<comment type="subcellular location">
    <subcellularLocation>
        <location evidence="1 18">Cytoplasm</location>
    </subcellularLocation>
</comment>
<comment type="catalytic activity">
    <reaction evidence="15 18">
        <text>alpha-D-glucosamine 1-phosphate + acetyl-CoA = N-acetyl-alpha-D-glucosamine 1-phosphate + CoA + H(+)</text>
        <dbReference type="Rhea" id="RHEA:13725"/>
        <dbReference type="ChEBI" id="CHEBI:15378"/>
        <dbReference type="ChEBI" id="CHEBI:57287"/>
        <dbReference type="ChEBI" id="CHEBI:57288"/>
        <dbReference type="ChEBI" id="CHEBI:57776"/>
        <dbReference type="ChEBI" id="CHEBI:58516"/>
        <dbReference type="EC" id="2.3.1.157"/>
    </reaction>
</comment>
<feature type="binding site" evidence="18">
    <location>
        <position position="151"/>
    </location>
    <ligand>
        <name>UDP-N-acetyl-alpha-D-glucosamine</name>
        <dbReference type="ChEBI" id="CHEBI:57705"/>
    </ligand>
</feature>
<comment type="function">
    <text evidence="17 18">Catalyzes the last two sequential reactions in the de novo biosynthetic pathway for UDP-N-acetylglucosamine (UDP-GlcNAc). The C-terminal domain catalyzes the transfer of acetyl group from acetyl coenzyme A to glucosamine-1-phosphate (GlcN-1-P) to produce N-acetylglucosamine-1-phosphate (GlcNAc-1-P), which is converted into UDP-GlcNAc by the transfer of uridine 5-monophosphate (from uridine 5-triphosphate), a reaction catalyzed by the N-terminal domain.</text>
</comment>
<feature type="binding site" evidence="18">
    <location>
        <begin position="8"/>
        <end position="11"/>
    </location>
    <ligand>
        <name>UDP-N-acetyl-alpha-D-glucosamine</name>
        <dbReference type="ChEBI" id="CHEBI:57705"/>
    </ligand>
</feature>
<keyword evidence="14 18" id="KW-0961">Cell wall biogenesis/degradation</keyword>
<feature type="binding site" evidence="18">
    <location>
        <position position="377"/>
    </location>
    <ligand>
        <name>acetyl-CoA</name>
        <dbReference type="ChEBI" id="CHEBI:57288"/>
    </ligand>
</feature>
<evidence type="ECO:0000313" key="22">
    <source>
        <dbReference type="Proteomes" id="UP000265560"/>
    </source>
</evidence>
<keyword evidence="11 18" id="KW-0573">Peptidoglycan synthesis</keyword>
<dbReference type="Gene3D" id="3.90.550.10">
    <property type="entry name" value="Spore Coat Polysaccharide Biosynthesis Protein SpsA, Chain A"/>
    <property type="match status" value="1"/>
</dbReference>
<dbReference type="Pfam" id="PF25087">
    <property type="entry name" value="GMPPB_C"/>
    <property type="match status" value="1"/>
</dbReference>
<keyword evidence="22" id="KW-1185">Reference proteome</keyword>
<evidence type="ECO:0000259" key="20">
    <source>
        <dbReference type="Pfam" id="PF25087"/>
    </source>
</evidence>
<evidence type="ECO:0000256" key="14">
    <source>
        <dbReference type="ARBA" id="ARBA00023316"/>
    </source>
</evidence>
<keyword evidence="12 18" id="KW-0511">Multifunctional enzyme</keyword>
<dbReference type="EC" id="2.3.1.157" evidence="18"/>
<evidence type="ECO:0000256" key="16">
    <source>
        <dbReference type="ARBA" id="ARBA00048493"/>
    </source>
</evidence>
<evidence type="ECO:0000256" key="5">
    <source>
        <dbReference type="ARBA" id="ARBA00022679"/>
    </source>
</evidence>
<keyword evidence="9 18" id="KW-0460">Magnesium</keyword>
<dbReference type="SUPFAM" id="SSF51161">
    <property type="entry name" value="Trimeric LpxA-like enzymes"/>
    <property type="match status" value="1"/>
</dbReference>
<protein>
    <recommendedName>
        <fullName evidence="18">Bifunctional protein GlmU</fullName>
    </recommendedName>
    <domain>
        <recommendedName>
            <fullName evidence="18">UDP-N-acetylglucosamine pyrophosphorylase</fullName>
            <ecNumber evidence="18">2.7.7.23</ecNumber>
        </recommendedName>
        <alternativeName>
            <fullName evidence="18">N-acetylglucosamine-1-phosphate uridyltransferase</fullName>
        </alternativeName>
    </domain>
    <domain>
        <recommendedName>
            <fullName evidence="18">Glucosamine-1-phosphate N-acetyltransferase</fullName>
            <ecNumber evidence="18">2.3.1.157</ecNumber>
        </recommendedName>
    </domain>
</protein>
<dbReference type="GO" id="GO:0009245">
    <property type="term" value="P:lipid A biosynthetic process"/>
    <property type="evidence" value="ECO:0007669"/>
    <property type="project" value="UniProtKB-UniRule"/>
</dbReference>
<evidence type="ECO:0000256" key="13">
    <source>
        <dbReference type="ARBA" id="ARBA00023315"/>
    </source>
</evidence>
<feature type="region of interest" description="Pyrophosphorylase" evidence="18">
    <location>
        <begin position="1"/>
        <end position="226"/>
    </location>
</feature>
<evidence type="ECO:0000259" key="19">
    <source>
        <dbReference type="Pfam" id="PF12804"/>
    </source>
</evidence>
<feature type="binding site" evidence="18">
    <location>
        <position position="224"/>
    </location>
    <ligand>
        <name>UDP-N-acetyl-alpha-D-glucosamine</name>
        <dbReference type="ChEBI" id="CHEBI:57705"/>
    </ligand>
</feature>
<feature type="binding site" evidence="18">
    <location>
        <begin position="99"/>
        <end position="101"/>
    </location>
    <ligand>
        <name>UDP-N-acetyl-alpha-D-glucosamine</name>
        <dbReference type="ChEBI" id="CHEBI:57705"/>
    </ligand>
</feature>
<keyword evidence="6 18" id="KW-0548">Nucleotidyltransferase</keyword>
<dbReference type="PANTHER" id="PTHR43584:SF3">
    <property type="entry name" value="BIFUNCTIONAL PROTEIN GLMU"/>
    <property type="match status" value="1"/>
</dbReference>
<evidence type="ECO:0000256" key="18">
    <source>
        <dbReference type="HAMAP-Rule" id="MF_01631"/>
    </source>
</evidence>
<dbReference type="CDD" id="cd02540">
    <property type="entry name" value="GT2_GlmU_N_bac"/>
    <property type="match status" value="1"/>
</dbReference>
<feature type="binding site" evidence="18">
    <location>
        <position position="363"/>
    </location>
    <ligand>
        <name>UDP-N-acetyl-alpha-D-glucosamine</name>
        <dbReference type="ChEBI" id="CHEBI:57705"/>
    </ligand>
</feature>
<comment type="pathway">
    <text evidence="18">Nucleotide-sugar biosynthesis; UDP-N-acetyl-alpha-D-glucosamine biosynthesis; UDP-N-acetyl-alpha-D-glucosamine from N-acetyl-alpha-D-glucosamine 1-phosphate: step 1/1.</text>
</comment>
<feature type="binding site" evidence="18">
    <location>
        <position position="402"/>
    </location>
    <ligand>
        <name>acetyl-CoA</name>
        <dbReference type="ChEBI" id="CHEBI:57288"/>
    </ligand>
</feature>
<evidence type="ECO:0000256" key="3">
    <source>
        <dbReference type="ARBA" id="ARBA00007947"/>
    </source>
</evidence>
<dbReference type="GO" id="GO:0003977">
    <property type="term" value="F:UDP-N-acetylglucosamine diphosphorylase activity"/>
    <property type="evidence" value="ECO:0007669"/>
    <property type="project" value="UniProtKB-UniRule"/>
</dbReference>
<evidence type="ECO:0000256" key="2">
    <source>
        <dbReference type="ARBA" id="ARBA00007707"/>
    </source>
</evidence>
<evidence type="ECO:0000313" key="21">
    <source>
        <dbReference type="EMBL" id="AYC34967.1"/>
    </source>
</evidence>
<feature type="binding site" evidence="18">
    <location>
        <position position="166"/>
    </location>
    <ligand>
        <name>UDP-N-acetyl-alpha-D-glucosamine</name>
        <dbReference type="ChEBI" id="CHEBI:57705"/>
    </ligand>
</feature>
<feature type="domain" description="MobA-like NTP transferase" evidence="19">
    <location>
        <begin position="6"/>
        <end position="122"/>
    </location>
</feature>
<evidence type="ECO:0000256" key="17">
    <source>
        <dbReference type="ARBA" id="ARBA00049628"/>
    </source>
</evidence>
<dbReference type="NCBIfam" id="NF010933">
    <property type="entry name" value="PRK14353.1"/>
    <property type="match status" value="1"/>
</dbReference>
<dbReference type="NCBIfam" id="TIGR01173">
    <property type="entry name" value="glmU"/>
    <property type="match status" value="1"/>
</dbReference>
<dbReference type="UniPathway" id="UPA00113">
    <property type="reaction ID" value="UER00532"/>
</dbReference>
<comment type="pathway">
    <text evidence="18">Nucleotide-sugar biosynthesis; UDP-N-acetyl-alpha-D-glucosamine biosynthesis; N-acetyl-alpha-D-glucosamine 1-phosphate from alpha-D-glucosamine 6-phosphate (route II): step 2/2.</text>
</comment>
<dbReference type="Pfam" id="PF12804">
    <property type="entry name" value="NTP_transf_3"/>
    <property type="match status" value="1"/>
</dbReference>
<keyword evidence="7 18" id="KW-0479">Metal-binding</keyword>
<keyword evidence="13 18" id="KW-0012">Acyltransferase</keyword>
<feature type="binding site" evidence="18">
    <location>
        <position position="22"/>
    </location>
    <ligand>
        <name>UDP-N-acetyl-alpha-D-glucosamine</name>
        <dbReference type="ChEBI" id="CHEBI:57705"/>
    </ligand>
</feature>
<comment type="catalytic activity">
    <reaction evidence="16 18">
        <text>N-acetyl-alpha-D-glucosamine 1-phosphate + UTP + H(+) = UDP-N-acetyl-alpha-D-glucosamine + diphosphate</text>
        <dbReference type="Rhea" id="RHEA:13509"/>
        <dbReference type="ChEBI" id="CHEBI:15378"/>
        <dbReference type="ChEBI" id="CHEBI:33019"/>
        <dbReference type="ChEBI" id="CHEBI:46398"/>
        <dbReference type="ChEBI" id="CHEBI:57705"/>
        <dbReference type="ChEBI" id="CHEBI:57776"/>
        <dbReference type="EC" id="2.7.7.23"/>
    </reaction>
</comment>
<dbReference type="EC" id="2.7.7.23" evidence="18"/>
<dbReference type="HAMAP" id="MF_01631">
    <property type="entry name" value="GlmU"/>
    <property type="match status" value="1"/>
</dbReference>
<organism evidence="21 22">
    <name type="scientific">Pseudomonas cavernae</name>
    <dbReference type="NCBI Taxonomy" id="2320867"/>
    <lineage>
        <taxon>Bacteria</taxon>
        <taxon>Pseudomonadati</taxon>
        <taxon>Pseudomonadota</taxon>
        <taxon>Gammaproteobacteria</taxon>
        <taxon>Pseudomonadales</taxon>
        <taxon>Pseudomonadaceae</taxon>
        <taxon>Pseudomonas</taxon>
    </lineage>
</organism>
<dbReference type="EMBL" id="CP032419">
    <property type="protein sequence ID" value="AYC34967.1"/>
    <property type="molecule type" value="Genomic_DNA"/>
</dbReference>
<dbReference type="GO" id="GO:0008360">
    <property type="term" value="P:regulation of cell shape"/>
    <property type="evidence" value="ECO:0007669"/>
    <property type="project" value="UniProtKB-KW"/>
</dbReference>
<dbReference type="GO" id="GO:0000287">
    <property type="term" value="F:magnesium ion binding"/>
    <property type="evidence" value="ECO:0007669"/>
    <property type="project" value="UniProtKB-UniRule"/>
</dbReference>
<proteinExistence type="inferred from homology"/>
<feature type="binding site" evidence="18">
    <location>
        <position position="224"/>
    </location>
    <ligand>
        <name>Mg(2+)</name>
        <dbReference type="ChEBI" id="CHEBI:18420"/>
    </ligand>
</feature>
<dbReference type="InterPro" id="IPR056729">
    <property type="entry name" value="GMPPB_C"/>
</dbReference>
<dbReference type="RefSeq" id="WP_119895616.1">
    <property type="nucleotide sequence ID" value="NZ_CP032419.1"/>
</dbReference>
<dbReference type="SUPFAM" id="SSF53448">
    <property type="entry name" value="Nucleotide-diphospho-sugar transferases"/>
    <property type="match status" value="1"/>
</dbReference>
<dbReference type="Pfam" id="PF14602">
    <property type="entry name" value="Hexapep_2"/>
    <property type="match status" value="1"/>
</dbReference>
<evidence type="ECO:0000256" key="12">
    <source>
        <dbReference type="ARBA" id="ARBA00023268"/>
    </source>
</evidence>
<dbReference type="Proteomes" id="UP000265560">
    <property type="component" value="Chromosome"/>
</dbReference>
<comment type="similarity">
    <text evidence="2 18">In the C-terminal section; belongs to the transferase hexapeptide repeat family.</text>
</comment>
<dbReference type="InterPro" id="IPR011004">
    <property type="entry name" value="Trimer_LpxA-like_sf"/>
</dbReference>
<comment type="cofactor">
    <cofactor evidence="18">
        <name>Mg(2+)</name>
        <dbReference type="ChEBI" id="CHEBI:18420"/>
    </cofactor>
    <text evidence="18">Binds 1 Mg(2+) ion per subunit.</text>
</comment>
<dbReference type="GO" id="GO:0071555">
    <property type="term" value="P:cell wall organization"/>
    <property type="evidence" value="ECO:0007669"/>
    <property type="project" value="UniProtKB-KW"/>
</dbReference>
<feature type="region of interest" description="Linker" evidence="18">
    <location>
        <begin position="227"/>
        <end position="247"/>
    </location>
</feature>
<evidence type="ECO:0000256" key="1">
    <source>
        <dbReference type="ARBA" id="ARBA00004496"/>
    </source>
</evidence>
<keyword evidence="5 18" id="KW-0808">Transferase</keyword>
<evidence type="ECO:0000256" key="4">
    <source>
        <dbReference type="ARBA" id="ARBA00022490"/>
    </source>
</evidence>
<evidence type="ECO:0000256" key="8">
    <source>
        <dbReference type="ARBA" id="ARBA00022737"/>
    </source>
</evidence>
<feature type="active site" description="Proton acceptor" evidence="18">
    <location>
        <position position="360"/>
    </location>
</feature>
<dbReference type="OrthoDB" id="9775031at2"/>
<evidence type="ECO:0000256" key="10">
    <source>
        <dbReference type="ARBA" id="ARBA00022960"/>
    </source>
</evidence>
<evidence type="ECO:0000256" key="9">
    <source>
        <dbReference type="ARBA" id="ARBA00022842"/>
    </source>
</evidence>
<dbReference type="GO" id="GO:0000902">
    <property type="term" value="P:cell morphogenesis"/>
    <property type="evidence" value="ECO:0007669"/>
    <property type="project" value="UniProtKB-UniRule"/>
</dbReference>
<keyword evidence="4 18" id="KW-0963">Cytoplasm</keyword>
<feature type="binding site" evidence="18">
    <location>
        <position position="348"/>
    </location>
    <ligand>
        <name>UDP-N-acetyl-alpha-D-glucosamine</name>
        <dbReference type="ChEBI" id="CHEBI:57705"/>
    </ligand>
</feature>
<dbReference type="InterPro" id="IPR050065">
    <property type="entry name" value="GlmU-like"/>
</dbReference>
<reference evidence="22" key="1">
    <citation type="submission" date="2018-09" db="EMBL/GenBank/DDBJ databases">
        <authorList>
            <person name="Zhu H."/>
        </authorList>
    </citation>
    <scope>NUCLEOTIDE SEQUENCE [LARGE SCALE GENOMIC DNA]</scope>
    <source>
        <strain evidence="22">K2W31S-8</strain>
    </source>
</reference>
<dbReference type="GO" id="GO:0009252">
    <property type="term" value="P:peptidoglycan biosynthetic process"/>
    <property type="evidence" value="ECO:0007669"/>
    <property type="project" value="UniProtKB-UniRule"/>
</dbReference>
<feature type="binding site" evidence="18">
    <location>
        <position position="420"/>
    </location>
    <ligand>
        <name>acetyl-CoA</name>
        <dbReference type="ChEBI" id="CHEBI:57288"/>
    </ligand>
</feature>
<dbReference type="Gene3D" id="2.160.10.10">
    <property type="entry name" value="Hexapeptide repeat proteins"/>
    <property type="match status" value="1"/>
</dbReference>
<dbReference type="GO" id="GO:0005737">
    <property type="term" value="C:cytoplasm"/>
    <property type="evidence" value="ECO:0007669"/>
    <property type="project" value="UniProtKB-SubCell"/>
</dbReference>
<evidence type="ECO:0000256" key="11">
    <source>
        <dbReference type="ARBA" id="ARBA00022984"/>
    </source>
</evidence>
<feature type="binding site" evidence="18">
    <location>
        <position position="374"/>
    </location>
    <ligand>
        <name>UDP-N-acetyl-alpha-D-glucosamine</name>
        <dbReference type="ChEBI" id="CHEBI:57705"/>
    </ligand>
</feature>
<gene>
    <name evidence="18 21" type="primary">glmU</name>
    <name evidence="21" type="ORF">D3880_22485</name>
</gene>
<feature type="binding site" evidence="18">
    <location>
        <position position="136"/>
    </location>
    <ligand>
        <name>UDP-N-acetyl-alpha-D-glucosamine</name>
        <dbReference type="ChEBI" id="CHEBI:57705"/>
    </ligand>
</feature>
<feature type="binding site" evidence="18">
    <location>
        <position position="101"/>
    </location>
    <ligand>
        <name>Mg(2+)</name>
        <dbReference type="ChEBI" id="CHEBI:18420"/>
    </ligand>
</feature>
<evidence type="ECO:0000256" key="6">
    <source>
        <dbReference type="ARBA" id="ARBA00022695"/>
    </source>
</evidence>
<dbReference type="InterPro" id="IPR001451">
    <property type="entry name" value="Hexapep"/>
</dbReference>
<keyword evidence="10 18" id="KW-0133">Cell shape</keyword>
<keyword evidence="8 18" id="KW-0677">Repeat</keyword>
<dbReference type="InterPro" id="IPR038009">
    <property type="entry name" value="GlmU_C_LbH"/>
</dbReference>
<feature type="binding site" evidence="18">
    <location>
        <begin position="383"/>
        <end position="384"/>
    </location>
    <ligand>
        <name>acetyl-CoA</name>
        <dbReference type="ChEBI" id="CHEBI:57288"/>
    </ligand>
</feature>
<feature type="domain" description="Mannose-1-phosphate guanyltransferase C-terminal" evidence="20">
    <location>
        <begin position="260"/>
        <end position="350"/>
    </location>
</feature>
<dbReference type="InterPro" id="IPR025877">
    <property type="entry name" value="MobA-like_NTP_Trfase"/>
</dbReference>
<evidence type="ECO:0000256" key="7">
    <source>
        <dbReference type="ARBA" id="ARBA00022723"/>
    </source>
</evidence>
<evidence type="ECO:0000256" key="15">
    <source>
        <dbReference type="ARBA" id="ARBA00048247"/>
    </source>
</evidence>
<dbReference type="InterPro" id="IPR029044">
    <property type="entry name" value="Nucleotide-diphossugar_trans"/>
</dbReference>
<comment type="similarity">
    <text evidence="3 18">In the N-terminal section; belongs to the N-acetylglucosamine-1-phosphate uridyltransferase family.</text>
</comment>
<feature type="binding site" evidence="18">
    <location>
        <position position="437"/>
    </location>
    <ligand>
        <name>acetyl-CoA</name>
        <dbReference type="ChEBI" id="CHEBI:57288"/>
    </ligand>
</feature>
<dbReference type="CDD" id="cd03353">
    <property type="entry name" value="LbH_GlmU_C"/>
    <property type="match status" value="1"/>
</dbReference>
<dbReference type="AlphaFoldDB" id="A0A385Z9N7"/>
<dbReference type="GO" id="GO:0006048">
    <property type="term" value="P:UDP-N-acetylglucosamine biosynthetic process"/>
    <property type="evidence" value="ECO:0007669"/>
    <property type="project" value="UniProtKB-UniPathway"/>
</dbReference>
<accession>A0A385Z9N7</accession>
<name>A0A385Z9N7_9PSED</name>
<feature type="region of interest" description="N-acetyltransferase" evidence="18">
    <location>
        <begin position="248"/>
        <end position="454"/>
    </location>
</feature>